<feature type="domain" description="Glycosyl transferase CAP10" evidence="4">
    <location>
        <begin position="124"/>
        <end position="380"/>
    </location>
</feature>
<evidence type="ECO:0000256" key="3">
    <source>
        <dbReference type="SAM" id="SignalP"/>
    </source>
</evidence>
<dbReference type="PANTHER" id="PTHR12203:SF35">
    <property type="entry name" value="PROTEIN O-GLUCOSYLTRANSFERASE 1"/>
    <property type="match status" value="1"/>
</dbReference>
<dbReference type="SMART" id="SM00672">
    <property type="entry name" value="CAP10"/>
    <property type="match status" value="1"/>
</dbReference>
<evidence type="ECO:0000256" key="1">
    <source>
        <dbReference type="ARBA" id="ARBA00010118"/>
    </source>
</evidence>
<gene>
    <name evidence="5" type="ORF">CEUSTIGMA_g3613.t1</name>
</gene>
<sequence length="442" mass="51236">MRICVITFTVVYAVFELFHLGSCVDTWDKAEALSFCQSFEGLYEGITNDLRHWPHGIDRVTMDQSINKFTTRGANKGIALAFMSGIAYVVEATLSADVPVGHHAGIFFTYMQVIFELQRLFGDMIPDVEFVIASSDRPMVSIRGPQPYPPVFRFCSSDVHADIMIPIFHFYTKKYSQSMLDMVPANNLQYPWGEKKDVLFGRFSNYYRTHDATEQRFKRLGGGGCEICKNDTNETTSCRVRQHFHHLALRYPAMMDVKSSPKIPMLKHAQYKYLLHLDGQALSSRVDLLLPLNSLLFKEESGYKSFYYHLLKPEVHYIPVWKKTPDDIVPALEWAKAHDKEAQKIAESAQDFALKYLNKRARTCYWYKLLVEFSKLLKYKVSPEHEVAEEAARKEEAGRLNRNYHAPKNPSLGHWRTVEEYLKDVPHEFEGGKWYNHKIEEF</sequence>
<dbReference type="Proteomes" id="UP000232323">
    <property type="component" value="Unassembled WGS sequence"/>
</dbReference>
<dbReference type="Pfam" id="PF05686">
    <property type="entry name" value="Glyco_transf_90"/>
    <property type="match status" value="1"/>
</dbReference>
<evidence type="ECO:0000259" key="4">
    <source>
        <dbReference type="SMART" id="SM00672"/>
    </source>
</evidence>
<feature type="chain" id="PRO_5012535515" description="Glycosyl transferase CAP10 domain-containing protein" evidence="3">
    <location>
        <begin position="24"/>
        <end position="442"/>
    </location>
</feature>
<organism evidence="5 6">
    <name type="scientific">Chlamydomonas eustigma</name>
    <dbReference type="NCBI Taxonomy" id="1157962"/>
    <lineage>
        <taxon>Eukaryota</taxon>
        <taxon>Viridiplantae</taxon>
        <taxon>Chlorophyta</taxon>
        <taxon>core chlorophytes</taxon>
        <taxon>Chlorophyceae</taxon>
        <taxon>CS clade</taxon>
        <taxon>Chlamydomonadales</taxon>
        <taxon>Chlamydomonadaceae</taxon>
        <taxon>Chlamydomonas</taxon>
    </lineage>
</organism>
<proteinExistence type="inferred from homology"/>
<accession>A0A250WZQ0</accession>
<keyword evidence="2" id="KW-0808">Transferase</keyword>
<comment type="similarity">
    <text evidence="1">Belongs to the glycosyltransferase 90 family.</text>
</comment>
<reference evidence="5 6" key="1">
    <citation type="submission" date="2017-08" db="EMBL/GenBank/DDBJ databases">
        <title>Acidophilic green algal genome provides insights into adaptation to an acidic environment.</title>
        <authorList>
            <person name="Hirooka S."/>
            <person name="Hirose Y."/>
            <person name="Kanesaki Y."/>
            <person name="Higuchi S."/>
            <person name="Fujiwara T."/>
            <person name="Onuma R."/>
            <person name="Era A."/>
            <person name="Ohbayashi R."/>
            <person name="Uzuka A."/>
            <person name="Nozaki H."/>
            <person name="Yoshikawa H."/>
            <person name="Miyagishima S.Y."/>
        </authorList>
    </citation>
    <scope>NUCLEOTIDE SEQUENCE [LARGE SCALE GENOMIC DNA]</scope>
    <source>
        <strain evidence="5 6">NIES-2499</strain>
    </source>
</reference>
<keyword evidence="3" id="KW-0732">Signal</keyword>
<keyword evidence="6" id="KW-1185">Reference proteome</keyword>
<evidence type="ECO:0000313" key="6">
    <source>
        <dbReference type="Proteomes" id="UP000232323"/>
    </source>
</evidence>
<dbReference type="EMBL" id="BEGY01000016">
    <property type="protein sequence ID" value="GAX76169.1"/>
    <property type="molecule type" value="Genomic_DNA"/>
</dbReference>
<dbReference type="OrthoDB" id="202415at2759"/>
<comment type="caution">
    <text evidence="5">The sequence shown here is derived from an EMBL/GenBank/DDBJ whole genome shotgun (WGS) entry which is preliminary data.</text>
</comment>
<feature type="signal peptide" evidence="3">
    <location>
        <begin position="1"/>
        <end position="23"/>
    </location>
</feature>
<dbReference type="GO" id="GO:0016740">
    <property type="term" value="F:transferase activity"/>
    <property type="evidence" value="ECO:0007669"/>
    <property type="project" value="UniProtKB-KW"/>
</dbReference>
<evidence type="ECO:0000313" key="5">
    <source>
        <dbReference type="EMBL" id="GAX76169.1"/>
    </source>
</evidence>
<evidence type="ECO:0000256" key="2">
    <source>
        <dbReference type="ARBA" id="ARBA00022679"/>
    </source>
</evidence>
<dbReference type="InterPro" id="IPR051091">
    <property type="entry name" value="O-Glucosyltr/Glycosyltrsf_90"/>
</dbReference>
<dbReference type="PANTHER" id="PTHR12203">
    <property type="entry name" value="KDEL LYS-ASP-GLU-LEU CONTAINING - RELATED"/>
    <property type="match status" value="1"/>
</dbReference>
<protein>
    <recommendedName>
        <fullName evidence="4">Glycosyl transferase CAP10 domain-containing protein</fullName>
    </recommendedName>
</protein>
<dbReference type="InterPro" id="IPR006598">
    <property type="entry name" value="CAP10"/>
</dbReference>
<name>A0A250WZQ0_9CHLO</name>
<dbReference type="AlphaFoldDB" id="A0A250WZQ0"/>